<comment type="caution">
    <text evidence="1">The sequence shown here is derived from an EMBL/GenBank/DDBJ whole genome shotgun (WGS) entry which is preliminary data.</text>
</comment>
<evidence type="ECO:0000313" key="1">
    <source>
        <dbReference type="EMBL" id="CAJ2635116.1"/>
    </source>
</evidence>
<dbReference type="EMBL" id="CASHSV030000002">
    <property type="protein sequence ID" value="CAJ2635116.1"/>
    <property type="molecule type" value="Genomic_DNA"/>
</dbReference>
<reference evidence="1" key="1">
    <citation type="submission" date="2023-10" db="EMBL/GenBank/DDBJ databases">
        <authorList>
            <person name="Rodriguez Cubillos JULIANA M."/>
            <person name="De Vega J."/>
        </authorList>
    </citation>
    <scope>NUCLEOTIDE SEQUENCE</scope>
</reference>
<name>A0ACB0IT78_TRIPR</name>
<proteinExistence type="predicted"/>
<keyword evidence="2" id="KW-1185">Reference proteome</keyword>
<gene>
    <name evidence="1" type="ORF">MILVUS5_LOCUS5873</name>
</gene>
<sequence length="54" mass="6011">MEAVKISASMWNMLFLGLVTIKALDLLAFVTSTADQKSSQHFSDQAMLAFLYII</sequence>
<dbReference type="Proteomes" id="UP001177021">
    <property type="component" value="Unassembled WGS sequence"/>
</dbReference>
<accession>A0ACB0IT78</accession>
<organism evidence="1 2">
    <name type="scientific">Trifolium pratense</name>
    <name type="common">Red clover</name>
    <dbReference type="NCBI Taxonomy" id="57577"/>
    <lineage>
        <taxon>Eukaryota</taxon>
        <taxon>Viridiplantae</taxon>
        <taxon>Streptophyta</taxon>
        <taxon>Embryophyta</taxon>
        <taxon>Tracheophyta</taxon>
        <taxon>Spermatophyta</taxon>
        <taxon>Magnoliopsida</taxon>
        <taxon>eudicotyledons</taxon>
        <taxon>Gunneridae</taxon>
        <taxon>Pentapetalae</taxon>
        <taxon>rosids</taxon>
        <taxon>fabids</taxon>
        <taxon>Fabales</taxon>
        <taxon>Fabaceae</taxon>
        <taxon>Papilionoideae</taxon>
        <taxon>50 kb inversion clade</taxon>
        <taxon>NPAAA clade</taxon>
        <taxon>Hologalegina</taxon>
        <taxon>IRL clade</taxon>
        <taxon>Trifolieae</taxon>
        <taxon>Trifolium</taxon>
    </lineage>
</organism>
<protein>
    <submittedName>
        <fullName evidence="1">Uncharacterized protein</fullName>
    </submittedName>
</protein>
<evidence type="ECO:0000313" key="2">
    <source>
        <dbReference type="Proteomes" id="UP001177021"/>
    </source>
</evidence>